<dbReference type="GeneID" id="81403808"/>
<accession>A0A9W9H601</accession>
<feature type="region of interest" description="Disordered" evidence="1">
    <location>
        <begin position="759"/>
        <end position="876"/>
    </location>
</feature>
<protein>
    <recommendedName>
        <fullName evidence="4">RRM domain-containing protein</fullName>
    </recommendedName>
</protein>
<feature type="region of interest" description="Disordered" evidence="1">
    <location>
        <begin position="587"/>
        <end position="671"/>
    </location>
</feature>
<sequence>MIQQPAAPSQDGSATQSSLSGQIAAFTPTRALRPFYADAAIEQELVPAASSDSFAAWLNRCHSRLTRLMSQEATASQTPGVYPRDVSLRSRNQWQPSPFSTPNEQGNSQTNLAPIQGTTGNVQQPLATLGQEAYEASLVPAFLLNLFPSYPTAEDAEGLTSRPQELGDDQPTPSFIVSSVDLKTTQLYVLEVLSIKEYHTLELICLKYIKDRRMFALAFADTREAVDARRKIQESHSEWQITPVTTQEIAVMTGFSFFIRESPQGVFLLTVHVPQRLRGPCNDDFIEGLIGSFGKVKQFLLLERSPNLARYRVQYVNVRRGGSAFTCLDGFLYHDFYFEVSLEGSSSLSLPPDFGQQSPVTPPPGNSGGFESSPNIGEGKIDFNEQRISLTRIQLGLDDRTSVMIRKIPKSLVSVSRIPSLLDLANANTILPPKDQVTEVLNQTSRGAYDFFYLRIGKLAIGQQPLNIIPLYLALVGRKWPNCQSAEKPVQLCYSMMQGTDNRQHWFRKRFGMTRPPEERPKLFHTSGPLLGLEKSIPNRNTVRRRLRRKLRHSTSSTAQLGKGFCLLAHRMGGSLPQNLLEDSSFTQQGNQTTRQLEWRTPPQNLSLASPSAPTERDALHSRPQYMPQTLSSASSATRQGNQTMRELESRTQNMPFGLSSAPMERDPRHSRPQYMPQTLFSASSATRQGNQTMPELEWQTPQNMPFGLSSAPMERDPWHARKQSMQPNFPSGASFTRQGNQTMRELEWRRPAQNFLLDSPWAPTERDPSHSRGQSMQPNFPSDSSLTRHGNKTMRQLEWRTPPQNLPLGSPSAGMERDQSHFRAQSMQQHFPSGSSMTQQGNQTMRQLEWPTPRPDNLFGSPSAPTERDPHHSRG</sequence>
<proteinExistence type="predicted"/>
<reference evidence="2" key="1">
    <citation type="submission" date="2022-11" db="EMBL/GenBank/DDBJ databases">
        <authorList>
            <person name="Petersen C."/>
        </authorList>
    </citation>
    <scope>NUCLEOTIDE SEQUENCE</scope>
    <source>
        <strain evidence="2">IBT 22155</strain>
    </source>
</reference>
<keyword evidence="3" id="KW-1185">Reference proteome</keyword>
<evidence type="ECO:0000313" key="3">
    <source>
        <dbReference type="Proteomes" id="UP001149079"/>
    </source>
</evidence>
<organism evidence="2 3">
    <name type="scientific">Penicillium bovifimosum</name>
    <dbReference type="NCBI Taxonomy" id="126998"/>
    <lineage>
        <taxon>Eukaryota</taxon>
        <taxon>Fungi</taxon>
        <taxon>Dikarya</taxon>
        <taxon>Ascomycota</taxon>
        <taxon>Pezizomycotina</taxon>
        <taxon>Eurotiomycetes</taxon>
        <taxon>Eurotiomycetidae</taxon>
        <taxon>Eurotiales</taxon>
        <taxon>Aspergillaceae</taxon>
        <taxon>Penicillium</taxon>
    </lineage>
</organism>
<gene>
    <name evidence="2" type="ORF">N7515_003894</name>
</gene>
<dbReference type="RefSeq" id="XP_056523695.1">
    <property type="nucleotide sequence ID" value="XM_056664638.1"/>
</dbReference>
<feature type="compositionally biased region" description="Polar residues" evidence="1">
    <location>
        <begin position="724"/>
        <end position="742"/>
    </location>
</feature>
<comment type="caution">
    <text evidence="2">The sequence shown here is derived from an EMBL/GenBank/DDBJ whole genome shotgun (WGS) entry which is preliminary data.</text>
</comment>
<feature type="region of interest" description="Disordered" evidence="1">
    <location>
        <begin position="723"/>
        <end position="742"/>
    </location>
</feature>
<reference evidence="2" key="2">
    <citation type="journal article" date="2023" name="IMA Fungus">
        <title>Comparative genomic study of the Penicillium genus elucidates a diverse pangenome and 15 lateral gene transfer events.</title>
        <authorList>
            <person name="Petersen C."/>
            <person name="Sorensen T."/>
            <person name="Nielsen M.R."/>
            <person name="Sondergaard T.E."/>
            <person name="Sorensen J.L."/>
            <person name="Fitzpatrick D.A."/>
            <person name="Frisvad J.C."/>
            <person name="Nielsen K.L."/>
        </authorList>
    </citation>
    <scope>NUCLEOTIDE SEQUENCE</scope>
    <source>
        <strain evidence="2">IBT 22155</strain>
    </source>
</reference>
<feature type="region of interest" description="Disordered" evidence="1">
    <location>
        <begin position="91"/>
        <end position="119"/>
    </location>
</feature>
<feature type="compositionally biased region" description="Polar residues" evidence="1">
    <location>
        <begin position="627"/>
        <end position="655"/>
    </location>
</feature>
<dbReference type="OrthoDB" id="417481at2759"/>
<feature type="compositionally biased region" description="Polar residues" evidence="1">
    <location>
        <begin position="823"/>
        <end position="847"/>
    </location>
</feature>
<feature type="region of interest" description="Disordered" evidence="1">
    <location>
        <begin position="351"/>
        <end position="376"/>
    </location>
</feature>
<evidence type="ECO:0000256" key="1">
    <source>
        <dbReference type="SAM" id="MobiDB-lite"/>
    </source>
</evidence>
<dbReference type="EMBL" id="JAPQKL010000003">
    <property type="protein sequence ID" value="KAJ5139046.1"/>
    <property type="molecule type" value="Genomic_DNA"/>
</dbReference>
<evidence type="ECO:0008006" key="4">
    <source>
        <dbReference type="Google" id="ProtNLM"/>
    </source>
</evidence>
<feature type="compositionally biased region" description="Polar residues" evidence="1">
    <location>
        <begin position="587"/>
        <end position="613"/>
    </location>
</feature>
<name>A0A9W9H601_9EURO</name>
<feature type="compositionally biased region" description="Polar residues" evidence="1">
    <location>
        <begin position="772"/>
        <end position="789"/>
    </location>
</feature>
<dbReference type="Proteomes" id="UP001149079">
    <property type="component" value="Unassembled WGS sequence"/>
</dbReference>
<dbReference type="AlphaFoldDB" id="A0A9W9H601"/>
<feature type="compositionally biased region" description="Basic and acidic residues" evidence="1">
    <location>
        <begin position="867"/>
        <end position="876"/>
    </location>
</feature>
<evidence type="ECO:0000313" key="2">
    <source>
        <dbReference type="EMBL" id="KAJ5139046.1"/>
    </source>
</evidence>
<feature type="region of interest" description="Disordered" evidence="1">
    <location>
        <begin position="1"/>
        <end position="20"/>
    </location>
</feature>